<dbReference type="InterPro" id="IPR009057">
    <property type="entry name" value="Homeodomain-like_sf"/>
</dbReference>
<dbReference type="GO" id="GO:0004803">
    <property type="term" value="F:transposase activity"/>
    <property type="evidence" value="ECO:0007669"/>
    <property type="project" value="TreeGrafter"/>
</dbReference>
<evidence type="ECO:0000313" key="4">
    <source>
        <dbReference type="Proteomes" id="UP000230828"/>
    </source>
</evidence>
<evidence type="ECO:0000259" key="2">
    <source>
        <dbReference type="PROSITE" id="PS50994"/>
    </source>
</evidence>
<proteinExistence type="predicted"/>
<gene>
    <name evidence="3" type="ORF">COV33_02425</name>
</gene>
<name>A0A2H0R0C4_9BACT</name>
<dbReference type="GO" id="GO:0003676">
    <property type="term" value="F:nucleic acid binding"/>
    <property type="evidence" value="ECO:0007669"/>
    <property type="project" value="InterPro"/>
</dbReference>
<dbReference type="InterPro" id="IPR051917">
    <property type="entry name" value="Transposase-Integrase"/>
</dbReference>
<keyword evidence="1" id="KW-0233">DNA recombination</keyword>
<dbReference type="GO" id="GO:0032196">
    <property type="term" value="P:transposition"/>
    <property type="evidence" value="ECO:0007669"/>
    <property type="project" value="TreeGrafter"/>
</dbReference>
<reference evidence="3 4" key="1">
    <citation type="submission" date="2017-09" db="EMBL/GenBank/DDBJ databases">
        <title>Depth-based differentiation of microbial function through sediment-hosted aquifers and enrichment of novel symbionts in the deep terrestrial subsurface.</title>
        <authorList>
            <person name="Probst A.J."/>
            <person name="Ladd B."/>
            <person name="Jarett J.K."/>
            <person name="Geller-Mcgrath D.E."/>
            <person name="Sieber C.M."/>
            <person name="Emerson J.B."/>
            <person name="Anantharaman K."/>
            <person name="Thomas B.C."/>
            <person name="Malmstrom R."/>
            <person name="Stieglmeier M."/>
            <person name="Klingl A."/>
            <person name="Woyke T."/>
            <person name="Ryan C.M."/>
            <person name="Banfield J.F."/>
        </authorList>
    </citation>
    <scope>NUCLEOTIDE SEQUENCE [LARGE SCALE GENOMIC DNA]</scope>
    <source>
        <strain evidence="3">CG10_big_fil_rev_8_21_14_0_10_34_34</strain>
    </source>
</reference>
<evidence type="ECO:0000256" key="1">
    <source>
        <dbReference type="ARBA" id="ARBA00023172"/>
    </source>
</evidence>
<dbReference type="GO" id="GO:0005829">
    <property type="term" value="C:cytosol"/>
    <property type="evidence" value="ECO:0007669"/>
    <property type="project" value="TreeGrafter"/>
</dbReference>
<sequence length="318" mass="37792">MKKKYKHLSFEERFTIEVMYRKETEIRSIAEFLGRSPNTVSREIQKHSINGEYNAAKAKQKSQAKRWRAKEQCLKVAMSSFLCVFVEERLGKPYRWSPKQISGYLKRELNIICSPKAIYKFAENRCLEHLLFWGWNKHKSCRKRGHWKTPKDGRKYIDQRPETKEAGHLEMDFIVSKESPWVLLVVVDRFAKKTWIRKLPNRKRDTIRAALSSMFHGVALQSITTDNDLAFTCWRELEVLLNTSIYFTHPYHSWEKGLVENTNRWIRCFVPKRRNIESVTEEELNEIHAFLNDRPRECIGFKSPTSYYYELTSVLLEG</sequence>
<dbReference type="InterPro" id="IPR012337">
    <property type="entry name" value="RNaseH-like_sf"/>
</dbReference>
<dbReference type="PANTHER" id="PTHR10948">
    <property type="entry name" value="TRANSPOSASE"/>
    <property type="match status" value="1"/>
</dbReference>
<dbReference type="GO" id="GO:0015074">
    <property type="term" value="P:DNA integration"/>
    <property type="evidence" value="ECO:0007669"/>
    <property type="project" value="InterPro"/>
</dbReference>
<dbReference type="Pfam" id="PF13936">
    <property type="entry name" value="HTH_38"/>
    <property type="match status" value="1"/>
</dbReference>
<organism evidence="3 4">
    <name type="scientific">Candidatus Zambryskibacteria bacterium CG10_big_fil_rev_8_21_14_0_10_34_34</name>
    <dbReference type="NCBI Taxonomy" id="1975114"/>
    <lineage>
        <taxon>Bacteria</taxon>
        <taxon>Candidatus Zambryskiibacteriota</taxon>
    </lineage>
</organism>
<accession>A0A2H0R0C4</accession>
<dbReference type="InterPro" id="IPR053392">
    <property type="entry name" value="Transposase_IS30-like"/>
</dbReference>
<dbReference type="EMBL" id="PCXM01000042">
    <property type="protein sequence ID" value="PIR39957.1"/>
    <property type="molecule type" value="Genomic_DNA"/>
</dbReference>
<dbReference type="InterPro" id="IPR025246">
    <property type="entry name" value="IS30-like_HTH"/>
</dbReference>
<dbReference type="InterPro" id="IPR001584">
    <property type="entry name" value="Integrase_cat-core"/>
</dbReference>
<dbReference type="AlphaFoldDB" id="A0A2H0R0C4"/>
<dbReference type="PROSITE" id="PS50994">
    <property type="entry name" value="INTEGRASE"/>
    <property type="match status" value="1"/>
</dbReference>
<dbReference type="Proteomes" id="UP000230828">
    <property type="component" value="Unassembled WGS sequence"/>
</dbReference>
<dbReference type="GO" id="GO:0006310">
    <property type="term" value="P:DNA recombination"/>
    <property type="evidence" value="ECO:0007669"/>
    <property type="project" value="UniProtKB-KW"/>
</dbReference>
<dbReference type="InterPro" id="IPR036397">
    <property type="entry name" value="RNaseH_sf"/>
</dbReference>
<dbReference type="PANTHER" id="PTHR10948:SF23">
    <property type="entry name" value="TRANSPOSASE INSI FOR INSERTION SEQUENCE ELEMENT IS30A-RELATED"/>
    <property type="match status" value="1"/>
</dbReference>
<dbReference type="SUPFAM" id="SSF53098">
    <property type="entry name" value="Ribonuclease H-like"/>
    <property type="match status" value="1"/>
</dbReference>
<protein>
    <recommendedName>
        <fullName evidence="2">Integrase catalytic domain-containing protein</fullName>
    </recommendedName>
</protein>
<evidence type="ECO:0000313" key="3">
    <source>
        <dbReference type="EMBL" id="PIR39957.1"/>
    </source>
</evidence>
<dbReference type="SUPFAM" id="SSF46689">
    <property type="entry name" value="Homeodomain-like"/>
    <property type="match status" value="1"/>
</dbReference>
<comment type="caution">
    <text evidence="3">The sequence shown here is derived from an EMBL/GenBank/DDBJ whole genome shotgun (WGS) entry which is preliminary data.</text>
</comment>
<dbReference type="NCBIfam" id="NF033563">
    <property type="entry name" value="transpos_IS30"/>
    <property type="match status" value="1"/>
</dbReference>
<dbReference type="Gene3D" id="3.30.420.10">
    <property type="entry name" value="Ribonuclease H-like superfamily/Ribonuclease H"/>
    <property type="match status" value="1"/>
</dbReference>
<feature type="domain" description="Integrase catalytic" evidence="2">
    <location>
        <begin position="157"/>
        <end position="312"/>
    </location>
</feature>